<name>A0A017HQC9_9RHOB</name>
<feature type="domain" description="GP-PDE" evidence="1">
    <location>
        <begin position="46"/>
        <end position="269"/>
    </location>
</feature>
<dbReference type="EC" id="3.1.4.46" evidence="2"/>
<dbReference type="OrthoDB" id="8418918at2"/>
<dbReference type="EMBL" id="AOSK01000062">
    <property type="protein sequence ID" value="EYD75974.1"/>
    <property type="molecule type" value="Genomic_DNA"/>
</dbReference>
<protein>
    <submittedName>
        <fullName evidence="2">Glycerophosphoryl diester phosphodiesterase</fullName>
        <ecNumber evidence="2">3.1.4.46</ecNumber>
    </submittedName>
</protein>
<gene>
    <name evidence="2" type="ORF">Rumeso_02403</name>
</gene>
<evidence type="ECO:0000259" key="1">
    <source>
        <dbReference type="Pfam" id="PF03009"/>
    </source>
</evidence>
<accession>A0A017HQC9</accession>
<organism evidence="2 3">
    <name type="scientific">Rubellimicrobium mesophilum DSM 19309</name>
    <dbReference type="NCBI Taxonomy" id="442562"/>
    <lineage>
        <taxon>Bacteria</taxon>
        <taxon>Pseudomonadati</taxon>
        <taxon>Pseudomonadota</taxon>
        <taxon>Alphaproteobacteria</taxon>
        <taxon>Rhodobacterales</taxon>
        <taxon>Roseobacteraceae</taxon>
        <taxon>Rubellimicrobium</taxon>
    </lineage>
</organism>
<dbReference type="InterPro" id="IPR030395">
    <property type="entry name" value="GP_PDE_dom"/>
</dbReference>
<evidence type="ECO:0000313" key="2">
    <source>
        <dbReference type="EMBL" id="EYD75974.1"/>
    </source>
</evidence>
<dbReference type="Pfam" id="PF03009">
    <property type="entry name" value="GDPD"/>
    <property type="match status" value="1"/>
</dbReference>
<evidence type="ECO:0000313" key="3">
    <source>
        <dbReference type="Proteomes" id="UP000019666"/>
    </source>
</evidence>
<dbReference type="RefSeq" id="WP_037280232.1">
    <property type="nucleotide sequence ID" value="NZ_KK088571.1"/>
</dbReference>
<dbReference type="STRING" id="442562.Rumeso_02403"/>
<reference evidence="2 3" key="1">
    <citation type="submission" date="2013-02" db="EMBL/GenBank/DDBJ databases">
        <authorList>
            <person name="Fiebig A."/>
            <person name="Goeker M."/>
            <person name="Klenk H.-P.P."/>
        </authorList>
    </citation>
    <scope>NUCLEOTIDE SEQUENCE [LARGE SCALE GENOMIC DNA]</scope>
    <source>
        <strain evidence="2 3">DSM 19309</strain>
    </source>
</reference>
<dbReference type="HOGENOM" id="CLU_073587_0_0_5"/>
<sequence length="276" mass="29665">MADAISVTRDGRRTFLKWHRARRRAGDTPFTGRRIVEGLRLGASAEVDLVVHGEGGFAVLHDLVLDRDTTGTGPVRAASAATLRALHLRGADGAPLPDRVMLIEDLCELMSCEGAHPEGLLQLDFKEDQVLDAGTIAAFHRIVAPVARHFVLSSGDVEAVRRLSEGVDGLRIGHDPCHFGAIERLRETSDFTSFVEGALADAPQAEMIYLHHGLVLAASDQGVDLVAAFQAAGRRVDAYTIRQADAEGVETARRLLDLRVDQITTDDPEGLGAALA</sequence>
<dbReference type="Gene3D" id="3.20.20.190">
    <property type="entry name" value="Phosphatidylinositol (PI) phosphodiesterase"/>
    <property type="match status" value="1"/>
</dbReference>
<dbReference type="GO" id="GO:0008889">
    <property type="term" value="F:glycerophosphodiester phosphodiesterase activity"/>
    <property type="evidence" value="ECO:0007669"/>
    <property type="project" value="UniProtKB-EC"/>
</dbReference>
<keyword evidence="2" id="KW-0378">Hydrolase</keyword>
<dbReference type="GO" id="GO:0006629">
    <property type="term" value="P:lipid metabolic process"/>
    <property type="evidence" value="ECO:0007669"/>
    <property type="project" value="InterPro"/>
</dbReference>
<dbReference type="InterPro" id="IPR017946">
    <property type="entry name" value="PLC-like_Pdiesterase_TIM-brl"/>
</dbReference>
<keyword evidence="3" id="KW-1185">Reference proteome</keyword>
<comment type="caution">
    <text evidence="2">The sequence shown here is derived from an EMBL/GenBank/DDBJ whole genome shotgun (WGS) entry which is preliminary data.</text>
</comment>
<dbReference type="PATRIC" id="fig|442562.3.peg.2369"/>
<dbReference type="SUPFAM" id="SSF51695">
    <property type="entry name" value="PLC-like phosphodiesterases"/>
    <property type="match status" value="1"/>
</dbReference>
<dbReference type="AlphaFoldDB" id="A0A017HQC9"/>
<dbReference type="Proteomes" id="UP000019666">
    <property type="component" value="Unassembled WGS sequence"/>
</dbReference>
<proteinExistence type="predicted"/>